<sequence length="82" mass="9465">MFHFLYFIENRVDGEHVGDDGRAEVLRVACLAGLYQRPWVDGQQECQHSPHNQGRHHRRRHPLGTRSATQEHGSEITSQSPH</sequence>
<comment type="caution">
    <text evidence="2">The sequence shown here is derived from an EMBL/GenBank/DDBJ whole genome shotgun (WGS) entry which is preliminary data.</text>
</comment>
<feature type="compositionally biased region" description="Basic residues" evidence="1">
    <location>
        <begin position="53"/>
        <end position="63"/>
    </location>
</feature>
<feature type="region of interest" description="Disordered" evidence="1">
    <location>
        <begin position="43"/>
        <end position="82"/>
    </location>
</feature>
<proteinExistence type="predicted"/>
<dbReference type="EMBL" id="VSRR010006006">
    <property type="protein sequence ID" value="MPC43818.1"/>
    <property type="molecule type" value="Genomic_DNA"/>
</dbReference>
<dbReference type="AlphaFoldDB" id="A0A5B7FFQ7"/>
<name>A0A5B7FFQ7_PORTR</name>
<evidence type="ECO:0000313" key="2">
    <source>
        <dbReference type="EMBL" id="MPC43818.1"/>
    </source>
</evidence>
<reference evidence="2 3" key="1">
    <citation type="submission" date="2019-05" db="EMBL/GenBank/DDBJ databases">
        <title>Another draft genome of Portunus trituberculatus and its Hox gene families provides insights of decapod evolution.</title>
        <authorList>
            <person name="Jeong J.-H."/>
            <person name="Song I."/>
            <person name="Kim S."/>
            <person name="Choi T."/>
            <person name="Kim D."/>
            <person name="Ryu S."/>
            <person name="Kim W."/>
        </authorList>
    </citation>
    <scope>NUCLEOTIDE SEQUENCE [LARGE SCALE GENOMIC DNA]</scope>
    <source>
        <tissue evidence="2">Muscle</tissue>
    </source>
</reference>
<protein>
    <submittedName>
        <fullName evidence="2">Uncharacterized protein</fullName>
    </submittedName>
</protein>
<evidence type="ECO:0000313" key="3">
    <source>
        <dbReference type="Proteomes" id="UP000324222"/>
    </source>
</evidence>
<organism evidence="2 3">
    <name type="scientific">Portunus trituberculatus</name>
    <name type="common">Swimming crab</name>
    <name type="synonym">Neptunus trituberculatus</name>
    <dbReference type="NCBI Taxonomy" id="210409"/>
    <lineage>
        <taxon>Eukaryota</taxon>
        <taxon>Metazoa</taxon>
        <taxon>Ecdysozoa</taxon>
        <taxon>Arthropoda</taxon>
        <taxon>Crustacea</taxon>
        <taxon>Multicrustacea</taxon>
        <taxon>Malacostraca</taxon>
        <taxon>Eumalacostraca</taxon>
        <taxon>Eucarida</taxon>
        <taxon>Decapoda</taxon>
        <taxon>Pleocyemata</taxon>
        <taxon>Brachyura</taxon>
        <taxon>Eubrachyura</taxon>
        <taxon>Portunoidea</taxon>
        <taxon>Portunidae</taxon>
        <taxon>Portuninae</taxon>
        <taxon>Portunus</taxon>
    </lineage>
</organism>
<gene>
    <name evidence="2" type="ORF">E2C01_037473</name>
</gene>
<accession>A0A5B7FFQ7</accession>
<dbReference type="Proteomes" id="UP000324222">
    <property type="component" value="Unassembled WGS sequence"/>
</dbReference>
<feature type="compositionally biased region" description="Polar residues" evidence="1">
    <location>
        <begin position="66"/>
        <end position="82"/>
    </location>
</feature>
<keyword evidence="3" id="KW-1185">Reference proteome</keyword>
<evidence type="ECO:0000256" key="1">
    <source>
        <dbReference type="SAM" id="MobiDB-lite"/>
    </source>
</evidence>